<protein>
    <recommendedName>
        <fullName evidence="3">RING-type domain-containing protein</fullName>
    </recommendedName>
</protein>
<dbReference type="PROSITE" id="PS50294">
    <property type="entry name" value="WD_REPEATS_REGION"/>
    <property type="match status" value="1"/>
</dbReference>
<dbReference type="RefSeq" id="XP_001309459.1">
    <property type="nucleotide sequence ID" value="XM_001309458.1"/>
</dbReference>
<dbReference type="SUPFAM" id="SSF57850">
    <property type="entry name" value="RING/U-box"/>
    <property type="match status" value="1"/>
</dbReference>
<dbReference type="PROSITE" id="PS50082">
    <property type="entry name" value="WD_REPEATS_2"/>
    <property type="match status" value="1"/>
</dbReference>
<dbReference type="STRING" id="5722.A2FEX5"/>
<dbReference type="GO" id="GO:0034058">
    <property type="term" value="P:endosomal vesicle fusion"/>
    <property type="evidence" value="ECO:0000318"/>
    <property type="project" value="GO_Central"/>
</dbReference>
<dbReference type="InterPro" id="IPR001680">
    <property type="entry name" value="WD40_rpt"/>
</dbReference>
<dbReference type="AlphaFoldDB" id="A2FEX5"/>
<dbReference type="Gene3D" id="2.130.10.10">
    <property type="entry name" value="YVTN repeat-like/Quinoprotein amine dehydrogenase"/>
    <property type="match status" value="1"/>
</dbReference>
<dbReference type="InterPro" id="IPR001841">
    <property type="entry name" value="Znf_RING"/>
</dbReference>
<sequence length="1019" mass="116211">MTESEETNFIVITKIKEFPMPDGQPMAIAFNYPLIAIVVSSKTIVTFNFETKSTVKLERQLIGEENVVLCADVSPDRTHIATGHSDGEVVVWSLQSKTSLISTNTSEPISFIAFGSAFSIFHSDAMGNLSRTTVSQNIFKKSVTTQILYNFEQPLTALAYHDNALYVSTSTHTLAYLITPEFRSHWTDHTCTSCFAFLETANSKLIARGVGHNVIISKYDGTLIRTVEFSQTPNVVSMLSENSVLVLFSGNCEMAVGERRFRRHVPKGPSLAFKDKIYVAGSELIQLSIASISQRVENYIQENNWPMALAQITEPDDIDDLQGLLKKYVKSDQFNPQELFKFVERMNMTDFVVQMMFTDKKEQILEAFIESGITKWKLTLEFIIEAAKCIKDDQKLIKFLTSVELNIEWLQTIFNLCFDRGLVDLISELALEYCSDIYMALLVYEYSKNYEKEHNLIRSILMPQNPSTVALRMKQDCVKFLSTVDLYGFVNYDSQSALQIFQIALDLSPHLGFSISTIINHIIPSLDPSSTFWGILIPQIVQYSIIVDDNSLNAINRFIFLPSKSDVSIRREMLNALLKTNQIKDLRKYLIMTRSAGFTDCELKIIELLKDPEELLYFIIQNQVKEFANELKKVTNNDSETISKILVKHCKTLLGVNPDEYTEMVWEYGKSDLTIRVYKNLKDSHALSWHFLHRIFSNHKEFYEAADEQSSEFYAMNLARYQPKTLLDSLKNMKSIPLDKLLNTCMERGILDSALYLCLLTQEIDKGVTFSSEYLLNSLMEQGGDKNVVNEIVTFLSSISSNPDYEENWVKLLSVFQLPLYAIKDDTTKRQNILNLLGDFIQTMTLVVEPVFVTQNLTTLFSFLPFKDSRSLVSRVFKTIREKTEFTRTFSHIVKDESVCAQLNFVKKLSNGHEYDAERCATCGQRLCACNAYAARCGHVFHSECAKSAWCPICQRGFQLVDKKDEGQTLQGVAMLTNFENKVKESEIKPQQKTNQTNLLNPKKLEMPLIGTLVQQIYD</sequence>
<name>A2FEX5_TRIV3</name>
<accession>A2FEX5</accession>
<reference evidence="4" key="2">
    <citation type="journal article" date="2007" name="Science">
        <title>Draft genome sequence of the sexually transmitted pathogen Trichomonas vaginalis.</title>
        <authorList>
            <person name="Carlton J.M."/>
            <person name="Hirt R.P."/>
            <person name="Silva J.C."/>
            <person name="Delcher A.L."/>
            <person name="Schatz M."/>
            <person name="Zhao Q."/>
            <person name="Wortman J.R."/>
            <person name="Bidwell S.L."/>
            <person name="Alsmark U.C.M."/>
            <person name="Besteiro S."/>
            <person name="Sicheritz-Ponten T."/>
            <person name="Noel C.J."/>
            <person name="Dacks J.B."/>
            <person name="Foster P.G."/>
            <person name="Simillion C."/>
            <person name="Van de Peer Y."/>
            <person name="Miranda-Saavedra D."/>
            <person name="Barton G.J."/>
            <person name="Westrop G.D."/>
            <person name="Mueller S."/>
            <person name="Dessi D."/>
            <person name="Fiori P.L."/>
            <person name="Ren Q."/>
            <person name="Paulsen I."/>
            <person name="Zhang H."/>
            <person name="Bastida-Corcuera F.D."/>
            <person name="Simoes-Barbosa A."/>
            <person name="Brown M.T."/>
            <person name="Hayes R.D."/>
            <person name="Mukherjee M."/>
            <person name="Okumura C.Y."/>
            <person name="Schneider R."/>
            <person name="Smith A.J."/>
            <person name="Vanacova S."/>
            <person name="Villalvazo M."/>
            <person name="Haas B.J."/>
            <person name="Pertea M."/>
            <person name="Feldblyum T.V."/>
            <person name="Utterback T.R."/>
            <person name="Shu C.L."/>
            <person name="Osoegawa K."/>
            <person name="de Jong P.J."/>
            <person name="Hrdy I."/>
            <person name="Horvathova L."/>
            <person name="Zubacova Z."/>
            <person name="Dolezal P."/>
            <person name="Malik S.B."/>
            <person name="Logsdon J.M. Jr."/>
            <person name="Henze K."/>
            <person name="Gupta A."/>
            <person name="Wang C.C."/>
            <person name="Dunne R.L."/>
            <person name="Upcroft J.A."/>
            <person name="Upcroft P."/>
            <person name="White O."/>
            <person name="Salzberg S.L."/>
            <person name="Tang P."/>
            <person name="Chiu C.-H."/>
            <person name="Lee Y.-S."/>
            <person name="Embley T.M."/>
            <person name="Coombs G.H."/>
            <person name="Mottram J.C."/>
            <person name="Tachezy J."/>
            <person name="Fraser-Liggett C.M."/>
            <person name="Johnson P.J."/>
        </authorList>
    </citation>
    <scope>NUCLEOTIDE SEQUENCE [LARGE SCALE GENOMIC DNA]</scope>
    <source>
        <strain evidence="4">G3</strain>
    </source>
</reference>
<keyword evidence="1" id="KW-0862">Zinc</keyword>
<dbReference type="SMART" id="SM00320">
    <property type="entry name" value="WD40"/>
    <property type="match status" value="1"/>
</dbReference>
<dbReference type="InterPro" id="IPR036322">
    <property type="entry name" value="WD40_repeat_dom_sf"/>
</dbReference>
<dbReference type="VEuPathDB" id="TrichDB:TVAGG3_0046970"/>
<dbReference type="PANTHER" id="PTHR12616">
    <property type="entry name" value="VACUOLAR PROTEIN SORTING VPS41"/>
    <property type="match status" value="1"/>
</dbReference>
<dbReference type="VEuPathDB" id="TrichDB:TVAG_256690"/>
<organism evidence="4 5">
    <name type="scientific">Trichomonas vaginalis (strain ATCC PRA-98 / G3)</name>
    <dbReference type="NCBI Taxonomy" id="412133"/>
    <lineage>
        <taxon>Eukaryota</taxon>
        <taxon>Metamonada</taxon>
        <taxon>Parabasalia</taxon>
        <taxon>Trichomonadida</taxon>
        <taxon>Trichomonadidae</taxon>
        <taxon>Trichomonas</taxon>
    </lineage>
</organism>
<dbReference type="SUPFAM" id="SSF50978">
    <property type="entry name" value="WD40 repeat-like"/>
    <property type="match status" value="1"/>
</dbReference>
<keyword evidence="5" id="KW-1185">Reference proteome</keyword>
<dbReference type="Proteomes" id="UP000001542">
    <property type="component" value="Unassembled WGS sequence"/>
</dbReference>
<keyword evidence="2" id="KW-0853">WD repeat</keyword>
<keyword evidence="1" id="KW-0479">Metal-binding</keyword>
<keyword evidence="1" id="KW-0863">Zinc-finger</keyword>
<dbReference type="GO" id="GO:0030897">
    <property type="term" value="C:HOPS complex"/>
    <property type="evidence" value="ECO:0000318"/>
    <property type="project" value="GO_Central"/>
</dbReference>
<evidence type="ECO:0000256" key="2">
    <source>
        <dbReference type="PROSITE-ProRule" id="PRU00221"/>
    </source>
</evidence>
<dbReference type="InterPro" id="IPR045111">
    <property type="entry name" value="Vps41/Vps8"/>
</dbReference>
<evidence type="ECO:0000313" key="5">
    <source>
        <dbReference type="Proteomes" id="UP000001542"/>
    </source>
</evidence>
<dbReference type="PROSITE" id="PS50089">
    <property type="entry name" value="ZF_RING_2"/>
    <property type="match status" value="1"/>
</dbReference>
<dbReference type="PANTHER" id="PTHR12616:SF8">
    <property type="entry name" value="VACUOLAR PROTEIN SORTING-ASSOCIATED PROTEIN 8 HOMOLOG"/>
    <property type="match status" value="1"/>
</dbReference>
<dbReference type="OrthoDB" id="289913at2759"/>
<evidence type="ECO:0000313" key="4">
    <source>
        <dbReference type="EMBL" id="EAX96529.1"/>
    </source>
</evidence>
<proteinExistence type="predicted"/>
<dbReference type="InParanoid" id="A2FEX5"/>
<dbReference type="GO" id="GO:0006623">
    <property type="term" value="P:protein targeting to vacuole"/>
    <property type="evidence" value="ECO:0000318"/>
    <property type="project" value="GO_Central"/>
</dbReference>
<dbReference type="EMBL" id="DS113754">
    <property type="protein sequence ID" value="EAX96529.1"/>
    <property type="molecule type" value="Genomic_DNA"/>
</dbReference>
<reference evidence="4" key="1">
    <citation type="submission" date="2006-10" db="EMBL/GenBank/DDBJ databases">
        <authorList>
            <person name="Amadeo P."/>
            <person name="Zhao Q."/>
            <person name="Wortman J."/>
            <person name="Fraser-Liggett C."/>
            <person name="Carlton J."/>
        </authorList>
    </citation>
    <scope>NUCLEOTIDE SEQUENCE</scope>
    <source>
        <strain evidence="4">G3</strain>
    </source>
</reference>
<dbReference type="InterPro" id="IPR015943">
    <property type="entry name" value="WD40/YVTN_repeat-like_dom_sf"/>
</dbReference>
<dbReference type="GO" id="GO:0005770">
    <property type="term" value="C:late endosome"/>
    <property type="evidence" value="ECO:0000318"/>
    <property type="project" value="GO_Central"/>
</dbReference>
<feature type="domain" description="RING-type" evidence="3">
    <location>
        <begin position="920"/>
        <end position="955"/>
    </location>
</feature>
<dbReference type="GO" id="GO:0008270">
    <property type="term" value="F:zinc ion binding"/>
    <property type="evidence" value="ECO:0007669"/>
    <property type="project" value="UniProtKB-KW"/>
</dbReference>
<feature type="repeat" description="WD" evidence="2">
    <location>
        <begin position="61"/>
        <end position="102"/>
    </location>
</feature>
<evidence type="ECO:0000256" key="1">
    <source>
        <dbReference type="PROSITE-ProRule" id="PRU00175"/>
    </source>
</evidence>
<gene>
    <name evidence="4" type="ORF">TVAG_256690</name>
</gene>
<dbReference type="KEGG" id="tva:4754302"/>
<evidence type="ECO:0000259" key="3">
    <source>
        <dbReference type="PROSITE" id="PS50089"/>
    </source>
</evidence>